<comment type="function">
    <text evidence="8">Catalyzes the reversible isomerization of glucose-6-phosphate to fructose-6-phosphate.</text>
</comment>
<keyword evidence="5 8" id="KW-0324">Glycolysis</keyword>
<dbReference type="GO" id="GO:0005829">
    <property type="term" value="C:cytosol"/>
    <property type="evidence" value="ECO:0007669"/>
    <property type="project" value="TreeGrafter"/>
</dbReference>
<evidence type="ECO:0000256" key="5">
    <source>
        <dbReference type="ARBA" id="ARBA00023152"/>
    </source>
</evidence>
<evidence type="ECO:0000256" key="4">
    <source>
        <dbReference type="ARBA" id="ARBA00022490"/>
    </source>
</evidence>
<dbReference type="GO" id="GO:0006094">
    <property type="term" value="P:gluconeogenesis"/>
    <property type="evidence" value="ECO:0007669"/>
    <property type="project" value="UniProtKB-UniRule"/>
</dbReference>
<evidence type="ECO:0000313" key="10">
    <source>
        <dbReference type="EMBL" id="XDI35925.1"/>
    </source>
</evidence>
<comment type="pathway">
    <text evidence="8">Carbohydrate biosynthesis; gluconeogenesis.</text>
</comment>
<organism evidence="10">
    <name type="scientific">Alkalihalophilus sp. As8PL</name>
    <dbReference type="NCBI Taxonomy" id="3237103"/>
    <lineage>
        <taxon>Bacteria</taxon>
        <taxon>Bacillati</taxon>
        <taxon>Bacillota</taxon>
        <taxon>Bacilli</taxon>
        <taxon>Bacillales</taxon>
        <taxon>Bacillaceae</taxon>
        <taxon>Alkalihalophilus</taxon>
    </lineage>
</organism>
<dbReference type="InterPro" id="IPR046348">
    <property type="entry name" value="SIS_dom_sf"/>
</dbReference>
<sequence>MEKIQFDYLKALSFFGQHEIDYMQDAVTAAHEALHNKTGAGSDFLGWIDLPTAYDREEFARIQAAADKIKNDSDVLLVVGIGGSYLGARAAIEALNHSFYNVLSKEERKAPQVFFVGNNISSNYVKDLFSLLDGKDVSVNVISKSGTTTEPAIAFRIFREFLEKKYGKEEARRRIYATTDREKGALKTLATEEGYESFIIPDDVGGRFSVLTAVGLLPIAVSGLDIEALMKGAADASEDLANPNLAENQAYQYAAVRNAFYNKGKTIELMVNYEPSLHYVSEWWKQLYGESEGKDGKGIFPAAVDFSTDLHSMGQYVQDGRRDLFETVLNVGKVREEIKIEEADSDLDGLNYLAGETMDFVNKKAFEGTMLAHTDGGVPNLIVNIPELNEYHFGYLIYFFEKACGISGYLLGVNPFDQPGVEAYKKNMFALLGKPGFEVEKAELEKRLK</sequence>
<dbReference type="CDD" id="cd05016">
    <property type="entry name" value="SIS_PGI_2"/>
    <property type="match status" value="1"/>
</dbReference>
<dbReference type="PROSITE" id="PS51463">
    <property type="entry name" value="P_GLUCOSE_ISOMERASE_3"/>
    <property type="match status" value="1"/>
</dbReference>
<dbReference type="GO" id="GO:0004347">
    <property type="term" value="F:glucose-6-phosphate isomerase activity"/>
    <property type="evidence" value="ECO:0007669"/>
    <property type="project" value="UniProtKB-UniRule"/>
</dbReference>
<comment type="subcellular location">
    <subcellularLocation>
        <location evidence="8">Cytoplasm</location>
    </subcellularLocation>
</comment>
<evidence type="ECO:0000256" key="1">
    <source>
        <dbReference type="ARBA" id="ARBA00004926"/>
    </source>
</evidence>
<dbReference type="PROSITE" id="PS00174">
    <property type="entry name" value="P_GLUCOSE_ISOMERASE_2"/>
    <property type="match status" value="1"/>
</dbReference>
<dbReference type="Gene3D" id="3.40.50.10490">
    <property type="entry name" value="Glucose-6-phosphate isomerase like protein, domain 1"/>
    <property type="match status" value="3"/>
</dbReference>
<dbReference type="PROSITE" id="PS00765">
    <property type="entry name" value="P_GLUCOSE_ISOMERASE_1"/>
    <property type="match status" value="1"/>
</dbReference>
<keyword evidence="6 8" id="KW-0413">Isomerase</keyword>
<dbReference type="FunFam" id="3.40.50.10490:FF:000015">
    <property type="entry name" value="Glucose-6-phosphate isomerase"/>
    <property type="match status" value="1"/>
</dbReference>
<feature type="active site" evidence="8">
    <location>
        <position position="425"/>
    </location>
</feature>
<dbReference type="EC" id="5.3.1.9" evidence="8"/>
<dbReference type="NCBIfam" id="NF010697">
    <property type="entry name" value="PRK14097.1"/>
    <property type="match status" value="1"/>
</dbReference>
<evidence type="ECO:0000256" key="3">
    <source>
        <dbReference type="ARBA" id="ARBA00022432"/>
    </source>
</evidence>
<dbReference type="InterPro" id="IPR035476">
    <property type="entry name" value="SIS_PGI_1"/>
</dbReference>
<evidence type="ECO:0000256" key="9">
    <source>
        <dbReference type="RuleBase" id="RU000612"/>
    </source>
</evidence>
<dbReference type="CDD" id="cd05015">
    <property type="entry name" value="SIS_PGI_1"/>
    <property type="match status" value="1"/>
</dbReference>
<dbReference type="GO" id="GO:0097367">
    <property type="term" value="F:carbohydrate derivative binding"/>
    <property type="evidence" value="ECO:0007669"/>
    <property type="project" value="InterPro"/>
</dbReference>
<dbReference type="PANTHER" id="PTHR11469">
    <property type="entry name" value="GLUCOSE-6-PHOSPHATE ISOMERASE"/>
    <property type="match status" value="1"/>
</dbReference>
<dbReference type="RefSeq" id="WP_368503438.1">
    <property type="nucleotide sequence ID" value="NZ_CP162551.1"/>
</dbReference>
<keyword evidence="3 8" id="KW-0312">Gluconeogenesis</keyword>
<reference evidence="10" key="1">
    <citation type="submission" date="2024-07" db="EMBL/GenBank/DDBJ databases">
        <title>Identification and characteristics of an arsenic-resistant bacterial isolate, which belongs to a novel species.</title>
        <authorList>
            <person name="Juszczyk A."/>
            <person name="Kowalczyk A."/>
            <person name="Was K."/>
            <person name="Kosowicz W."/>
            <person name="Budzyn A."/>
            <person name="Latowski D."/>
        </authorList>
    </citation>
    <scope>NUCLEOTIDE SEQUENCE</scope>
    <source>
        <strain evidence="10">As8PL</strain>
    </source>
</reference>
<evidence type="ECO:0000256" key="2">
    <source>
        <dbReference type="ARBA" id="ARBA00006604"/>
    </source>
</evidence>
<dbReference type="GO" id="GO:0006096">
    <property type="term" value="P:glycolytic process"/>
    <property type="evidence" value="ECO:0007669"/>
    <property type="project" value="UniProtKB-UniRule"/>
</dbReference>
<dbReference type="SUPFAM" id="SSF53697">
    <property type="entry name" value="SIS domain"/>
    <property type="match status" value="1"/>
</dbReference>
<keyword evidence="4 8" id="KW-0963">Cytoplasm</keyword>
<dbReference type="AlphaFoldDB" id="A0AB39BQZ8"/>
<dbReference type="FunFam" id="3.40.50.10490:FF:000016">
    <property type="entry name" value="Glucose-6-phosphate isomerase"/>
    <property type="match status" value="1"/>
</dbReference>
<dbReference type="HAMAP" id="MF_00473">
    <property type="entry name" value="G6P_isomerase"/>
    <property type="match status" value="1"/>
</dbReference>
<dbReference type="EMBL" id="CP162551">
    <property type="protein sequence ID" value="XDI35925.1"/>
    <property type="molecule type" value="Genomic_DNA"/>
</dbReference>
<comment type="similarity">
    <text evidence="2 8 9">Belongs to the GPI family.</text>
</comment>
<gene>
    <name evidence="8" type="primary">pgi</name>
    <name evidence="10" type="ORF">AB3N04_14605</name>
</gene>
<evidence type="ECO:0000256" key="7">
    <source>
        <dbReference type="ARBA" id="ARBA00029321"/>
    </source>
</evidence>
<dbReference type="GO" id="GO:0048029">
    <property type="term" value="F:monosaccharide binding"/>
    <property type="evidence" value="ECO:0007669"/>
    <property type="project" value="TreeGrafter"/>
</dbReference>
<protein>
    <recommendedName>
        <fullName evidence="8">Glucose-6-phosphate isomerase</fullName>
        <shortName evidence="8">GPI</shortName>
        <ecNumber evidence="8">5.3.1.9</ecNumber>
    </recommendedName>
    <alternativeName>
        <fullName evidence="8">Phosphoglucose isomerase</fullName>
        <shortName evidence="8">PGI</shortName>
    </alternativeName>
    <alternativeName>
        <fullName evidence="8">Phosphohexose isomerase</fullName>
        <shortName evidence="8">PHI</shortName>
    </alternativeName>
</protein>
<dbReference type="PANTHER" id="PTHR11469:SF1">
    <property type="entry name" value="GLUCOSE-6-PHOSPHATE ISOMERASE"/>
    <property type="match status" value="1"/>
</dbReference>
<evidence type="ECO:0000256" key="6">
    <source>
        <dbReference type="ARBA" id="ARBA00023235"/>
    </source>
</evidence>
<accession>A0AB39BQZ8</accession>
<evidence type="ECO:0000256" key="8">
    <source>
        <dbReference type="HAMAP-Rule" id="MF_00473"/>
    </source>
</evidence>
<feature type="active site" description="Proton donor" evidence="8">
    <location>
        <position position="290"/>
    </location>
</feature>
<name>A0AB39BQZ8_9BACI</name>
<dbReference type="InterPro" id="IPR001672">
    <property type="entry name" value="G6P_Isomerase"/>
</dbReference>
<proteinExistence type="inferred from homology"/>
<dbReference type="Pfam" id="PF00342">
    <property type="entry name" value="PGI"/>
    <property type="match status" value="1"/>
</dbReference>
<dbReference type="InterPro" id="IPR035482">
    <property type="entry name" value="SIS_PGI_2"/>
</dbReference>
<comment type="caution">
    <text evidence="8">Lacks conserved residue(s) required for the propagation of feature annotation.</text>
</comment>
<dbReference type="InterPro" id="IPR018189">
    <property type="entry name" value="Phosphoglucose_isomerase_CS"/>
</dbReference>
<comment type="catalytic activity">
    <reaction evidence="7 8 9">
        <text>alpha-D-glucose 6-phosphate = beta-D-fructose 6-phosphate</text>
        <dbReference type="Rhea" id="RHEA:11816"/>
        <dbReference type="ChEBI" id="CHEBI:57634"/>
        <dbReference type="ChEBI" id="CHEBI:58225"/>
        <dbReference type="EC" id="5.3.1.9"/>
    </reaction>
</comment>
<comment type="pathway">
    <text evidence="1 8 9">Carbohydrate degradation; glycolysis; D-glyceraldehyde 3-phosphate and glycerone phosphate from D-glucose: step 2/4.</text>
</comment>
<dbReference type="GO" id="GO:0051156">
    <property type="term" value="P:glucose 6-phosphate metabolic process"/>
    <property type="evidence" value="ECO:0007669"/>
    <property type="project" value="TreeGrafter"/>
</dbReference>
<dbReference type="PRINTS" id="PR00662">
    <property type="entry name" value="G6PISOMERASE"/>
</dbReference>